<dbReference type="EMBL" id="LGRX02034602">
    <property type="protein sequence ID" value="KAK3237418.1"/>
    <property type="molecule type" value="Genomic_DNA"/>
</dbReference>
<feature type="compositionally biased region" description="Basic and acidic residues" evidence="1">
    <location>
        <begin position="73"/>
        <end position="82"/>
    </location>
</feature>
<sequence length="365" mass="40670">MCQGAHWWCRTPRLANRSTCRPLRDRDGLKEAGYVDLSTDQPVTAEEGRRAAGAKGKPAGVPKVEAEVNAAVKEKEVEKEDPISPLDAGFSPSEEEDEEHPPVNPPVVTGKLAQLNGLWWAETPELWRDAMNTVAKMSAISAFAGVTSTRAQRAAAVEQPATAEQQSTAAEQQQPAAAAVAEQQPAATAAKQQHPAVTAAERQQSSPRIRPGEPLVDNQDWKLISSEFARLQSKYARVLGDPDVSIDDILRHYASEARQDPRHTAALFLVPDFPQASWRPLLREFGMEIVEIIPRTDEHGHTGRDKTLDRVRRRFWWPRMDLDVAEWVKTSVEQQFQRQFTQGLRGGDSRYPAEVASHMMEDILH</sequence>
<dbReference type="Pfam" id="PF17921">
    <property type="entry name" value="Integrase_H2C2"/>
    <property type="match status" value="1"/>
</dbReference>
<organism evidence="3 4">
    <name type="scientific">Cymbomonas tetramitiformis</name>
    <dbReference type="NCBI Taxonomy" id="36881"/>
    <lineage>
        <taxon>Eukaryota</taxon>
        <taxon>Viridiplantae</taxon>
        <taxon>Chlorophyta</taxon>
        <taxon>Pyramimonadophyceae</taxon>
        <taxon>Pyramimonadales</taxon>
        <taxon>Pyramimonadaceae</taxon>
        <taxon>Cymbomonas</taxon>
    </lineage>
</organism>
<accession>A0AAE0BIV8</accession>
<feature type="region of interest" description="Disordered" evidence="1">
    <location>
        <begin position="37"/>
        <end position="61"/>
    </location>
</feature>
<dbReference type="InterPro" id="IPR041588">
    <property type="entry name" value="Integrase_H2C2"/>
</dbReference>
<proteinExistence type="predicted"/>
<dbReference type="AlphaFoldDB" id="A0AAE0BIV8"/>
<reference evidence="3 4" key="1">
    <citation type="journal article" date="2015" name="Genome Biol. Evol.">
        <title>Comparative Genomics of a Bacterivorous Green Alga Reveals Evolutionary Causalities and Consequences of Phago-Mixotrophic Mode of Nutrition.</title>
        <authorList>
            <person name="Burns J.A."/>
            <person name="Paasch A."/>
            <person name="Narechania A."/>
            <person name="Kim E."/>
        </authorList>
    </citation>
    <scope>NUCLEOTIDE SEQUENCE [LARGE SCALE GENOMIC DNA]</scope>
    <source>
        <strain evidence="3 4">PLY_AMNH</strain>
    </source>
</reference>
<evidence type="ECO:0000256" key="1">
    <source>
        <dbReference type="SAM" id="MobiDB-lite"/>
    </source>
</evidence>
<keyword evidence="4" id="KW-1185">Reference proteome</keyword>
<gene>
    <name evidence="3" type="ORF">CYMTET_52507</name>
</gene>
<feature type="region of interest" description="Disordered" evidence="1">
    <location>
        <begin position="155"/>
        <end position="215"/>
    </location>
</feature>
<dbReference type="Proteomes" id="UP001190700">
    <property type="component" value="Unassembled WGS sequence"/>
</dbReference>
<dbReference type="Gene3D" id="1.10.340.70">
    <property type="match status" value="1"/>
</dbReference>
<protein>
    <recommendedName>
        <fullName evidence="2">Integrase zinc-binding domain-containing protein</fullName>
    </recommendedName>
</protein>
<evidence type="ECO:0000259" key="2">
    <source>
        <dbReference type="Pfam" id="PF17921"/>
    </source>
</evidence>
<comment type="caution">
    <text evidence="3">The sequence shown here is derived from an EMBL/GenBank/DDBJ whole genome shotgun (WGS) entry which is preliminary data.</text>
</comment>
<evidence type="ECO:0000313" key="3">
    <source>
        <dbReference type="EMBL" id="KAK3237418.1"/>
    </source>
</evidence>
<feature type="region of interest" description="Disordered" evidence="1">
    <location>
        <begin position="73"/>
        <end position="103"/>
    </location>
</feature>
<feature type="compositionally biased region" description="Low complexity" evidence="1">
    <location>
        <begin position="158"/>
        <end position="196"/>
    </location>
</feature>
<feature type="compositionally biased region" description="Low complexity" evidence="1">
    <location>
        <begin position="51"/>
        <end position="61"/>
    </location>
</feature>
<evidence type="ECO:0000313" key="4">
    <source>
        <dbReference type="Proteomes" id="UP001190700"/>
    </source>
</evidence>
<feature type="domain" description="Integrase zinc-binding" evidence="2">
    <location>
        <begin position="298"/>
        <end position="330"/>
    </location>
</feature>
<name>A0AAE0BIV8_9CHLO</name>